<reference evidence="7 8" key="1">
    <citation type="submission" date="2023-10" db="EMBL/GenBank/DDBJ databases">
        <title>Virgibacillus soli CC-YMP-6 genome.</title>
        <authorList>
            <person name="Miliotis G."/>
            <person name="Sengupta P."/>
            <person name="Hameed A."/>
            <person name="Chuvochina M."/>
            <person name="Mcdonagh F."/>
            <person name="Simpson A.C."/>
            <person name="Singh N.K."/>
            <person name="Rekha P.D."/>
            <person name="Raman K."/>
            <person name="Hugenholtz P."/>
            <person name="Venkateswaran K."/>
        </authorList>
    </citation>
    <scope>NUCLEOTIDE SEQUENCE [LARGE SCALE GENOMIC DNA]</scope>
    <source>
        <strain evidence="7 8">CC-YMP-6</strain>
    </source>
</reference>
<dbReference type="Pfam" id="PF01979">
    <property type="entry name" value="Amidohydro_1"/>
    <property type="match status" value="1"/>
</dbReference>
<dbReference type="InterPro" id="IPR032466">
    <property type="entry name" value="Metal_Hydrolase"/>
</dbReference>
<accession>A0ABU5CXI8</accession>
<evidence type="ECO:0000259" key="6">
    <source>
        <dbReference type="Pfam" id="PF13382"/>
    </source>
</evidence>
<dbReference type="Gene3D" id="2.30.40.10">
    <property type="entry name" value="Urease, subunit C, domain 1"/>
    <property type="match status" value="1"/>
</dbReference>
<keyword evidence="8" id="KW-1185">Reference proteome</keyword>
<dbReference type="Proteomes" id="UP001275315">
    <property type="component" value="Unassembled WGS sequence"/>
</dbReference>
<evidence type="ECO:0000256" key="4">
    <source>
        <dbReference type="ARBA" id="ARBA00047720"/>
    </source>
</evidence>
<dbReference type="PANTHER" id="PTHR11113">
    <property type="entry name" value="N-ACETYLGLUCOSAMINE-6-PHOSPHATE DEACETYLASE"/>
    <property type="match status" value="1"/>
</dbReference>
<comment type="caution">
    <text evidence="7">The sequence shown here is derived from an EMBL/GenBank/DDBJ whole genome shotgun (WGS) entry which is preliminary data.</text>
</comment>
<dbReference type="Gene3D" id="3.20.20.140">
    <property type="entry name" value="Metal-dependent hydrolases"/>
    <property type="match status" value="1"/>
</dbReference>
<comment type="similarity">
    <text evidence="1">Belongs to the metallo-dependent hydrolases superfamily. Adenine deaminase family.</text>
</comment>
<evidence type="ECO:0000259" key="5">
    <source>
        <dbReference type="Pfam" id="PF01979"/>
    </source>
</evidence>
<organism evidence="7 8">
    <name type="scientific">Paracerasibacillus soli</name>
    <dbReference type="NCBI Taxonomy" id="480284"/>
    <lineage>
        <taxon>Bacteria</taxon>
        <taxon>Bacillati</taxon>
        <taxon>Bacillota</taxon>
        <taxon>Bacilli</taxon>
        <taxon>Bacillales</taxon>
        <taxon>Bacillaceae</taxon>
        <taxon>Paracerasibacillus</taxon>
    </lineage>
</organism>
<evidence type="ECO:0000256" key="2">
    <source>
        <dbReference type="ARBA" id="ARBA00012782"/>
    </source>
</evidence>
<feature type="domain" description="Adenine deaminase C-terminal" evidence="6">
    <location>
        <begin position="430"/>
        <end position="570"/>
    </location>
</feature>
<keyword evidence="3" id="KW-0378">Hydrolase</keyword>
<evidence type="ECO:0000313" key="8">
    <source>
        <dbReference type="Proteomes" id="UP001275315"/>
    </source>
</evidence>
<evidence type="ECO:0000313" key="7">
    <source>
        <dbReference type="EMBL" id="MDY0410579.1"/>
    </source>
</evidence>
<protein>
    <recommendedName>
        <fullName evidence="2">adenine deaminase</fullName>
        <ecNumber evidence="2">3.5.4.2</ecNumber>
    </recommendedName>
</protein>
<feature type="domain" description="Amidohydrolase-related" evidence="5">
    <location>
        <begin position="77"/>
        <end position="360"/>
    </location>
</feature>
<evidence type="ECO:0000256" key="1">
    <source>
        <dbReference type="ARBA" id="ARBA00006773"/>
    </source>
</evidence>
<dbReference type="Pfam" id="PF13382">
    <property type="entry name" value="Adenine_deam_C"/>
    <property type="match status" value="1"/>
</dbReference>
<name>A0ABU5CXI8_9BACI</name>
<proteinExistence type="inferred from homology"/>
<dbReference type="InterPro" id="IPR011059">
    <property type="entry name" value="Metal-dep_hydrolase_composite"/>
</dbReference>
<comment type="catalytic activity">
    <reaction evidence="4">
        <text>adenine + H2O + H(+) = hypoxanthine + NH4(+)</text>
        <dbReference type="Rhea" id="RHEA:23688"/>
        <dbReference type="ChEBI" id="CHEBI:15377"/>
        <dbReference type="ChEBI" id="CHEBI:15378"/>
        <dbReference type="ChEBI" id="CHEBI:16708"/>
        <dbReference type="ChEBI" id="CHEBI:17368"/>
        <dbReference type="ChEBI" id="CHEBI:28938"/>
        <dbReference type="EC" id="3.5.4.2"/>
    </reaction>
</comment>
<dbReference type="SUPFAM" id="SSF51338">
    <property type="entry name" value="Composite domain of metallo-dependent hydrolases"/>
    <property type="match status" value="1"/>
</dbReference>
<dbReference type="InterPro" id="IPR026912">
    <property type="entry name" value="Adenine_deam_C"/>
</dbReference>
<evidence type="ECO:0000256" key="3">
    <source>
        <dbReference type="ARBA" id="ARBA00022801"/>
    </source>
</evidence>
<gene>
    <name evidence="7" type="ORF">RWD45_21115</name>
</gene>
<dbReference type="SUPFAM" id="SSF51556">
    <property type="entry name" value="Metallo-dependent hydrolases"/>
    <property type="match status" value="1"/>
</dbReference>
<dbReference type="EMBL" id="JAWDIQ010000003">
    <property type="protein sequence ID" value="MDY0410579.1"/>
    <property type="molecule type" value="Genomic_DNA"/>
</dbReference>
<dbReference type="RefSeq" id="WP_320381467.1">
    <property type="nucleotide sequence ID" value="NZ_JAWDIQ010000003.1"/>
</dbReference>
<dbReference type="PANTHER" id="PTHR11113:SF6">
    <property type="entry name" value="ADENINE DEAMINASE YERA-RELATED"/>
    <property type="match status" value="1"/>
</dbReference>
<dbReference type="EC" id="3.5.4.2" evidence="2"/>
<sequence>MFENGYWRNRDMRNHVKIIDGLAAPTLVLQKATYLNVFLKQWLTANIWIDKERIVYVGDELPKQDNGTTYVDCEGKYLVPGYIEPHAHPFQLYNPEQLAYHAAASGTTTLVNDNLMWHFLLDKKKAFTLLDEFDKLPISMYWWARFDSQTTLKDEDAYFNTKDVLNWLSHPSVVQGGELTAWPQLLDGDDRLLYWIQEANRLNKPVEGHFPGASEKTLTKLKLLGVHADHESMTGKDVITRLRLGYQVGLRHSSIRPDLPHILEEIIEANITSFDQITMTTDGATPSFYERGLMNVCLEIAIEKGVPLEEAYCMVTYNVAKHLRLEDQIGSIAPGRIAHINILEAKNRPTPIGVLAKGEWIVKDGINMKQESRMNWTEHGVAPLQLNWDLTMEDLQFSTPIGLKMVNDVIMKPYPIQTDITLMRLPDYNEEAFLMLVDRYGKWHVNTLIHGFTHSLGAIASSYSNTGDIVLIGKNKQDILLAGKRLKEIQGGIVIVHEGEVLLEIPLHIGGVMYEGEMDTLIKLEKELQSILTKFGYPFADPVYTILFLSSTHLPYIRITQKGIVDVMSREVMFPATMR</sequence>
<dbReference type="InterPro" id="IPR006680">
    <property type="entry name" value="Amidohydro-rel"/>
</dbReference>